<dbReference type="AlphaFoldDB" id="A0A6S7CIC0"/>
<dbReference type="EMBL" id="CADIKK010000084">
    <property type="protein sequence ID" value="CAB3809805.1"/>
    <property type="molecule type" value="Genomic_DNA"/>
</dbReference>
<gene>
    <name evidence="1" type="ORF">LMG28614_07140</name>
</gene>
<keyword evidence="2" id="KW-1185">Reference proteome</keyword>
<evidence type="ECO:0000313" key="2">
    <source>
        <dbReference type="Proteomes" id="UP000494365"/>
    </source>
</evidence>
<sequence length="42" mass="4322">MSAAPAMTGTSANRHTASAVLFKVRYHAINDFGGPSDGETAL</sequence>
<evidence type="ECO:0000313" key="1">
    <source>
        <dbReference type="EMBL" id="CAB3809805.1"/>
    </source>
</evidence>
<name>A0A6S7CIC0_9BURK</name>
<accession>A0A6S7CIC0</accession>
<organism evidence="1 2">
    <name type="scientific">Paraburkholderia ultramafica</name>
    <dbReference type="NCBI Taxonomy" id="1544867"/>
    <lineage>
        <taxon>Bacteria</taxon>
        <taxon>Pseudomonadati</taxon>
        <taxon>Pseudomonadota</taxon>
        <taxon>Betaproteobacteria</taxon>
        <taxon>Burkholderiales</taxon>
        <taxon>Burkholderiaceae</taxon>
        <taxon>Paraburkholderia</taxon>
    </lineage>
</organism>
<proteinExistence type="predicted"/>
<dbReference type="Proteomes" id="UP000494365">
    <property type="component" value="Unassembled WGS sequence"/>
</dbReference>
<reference evidence="1 2" key="1">
    <citation type="submission" date="2020-04" db="EMBL/GenBank/DDBJ databases">
        <authorList>
            <person name="De Canck E."/>
        </authorList>
    </citation>
    <scope>NUCLEOTIDE SEQUENCE [LARGE SCALE GENOMIC DNA]</scope>
    <source>
        <strain evidence="1 2">LMG 28614</strain>
    </source>
</reference>
<protein>
    <submittedName>
        <fullName evidence="1">Uncharacterized protein</fullName>
    </submittedName>
</protein>